<keyword evidence="1" id="KW-0732">Signal</keyword>
<proteinExistence type="predicted"/>
<keyword evidence="3" id="KW-1185">Reference proteome</keyword>
<organism evidence="2 3">
    <name type="scientific">Nonomuraea jiangxiensis</name>
    <dbReference type="NCBI Taxonomy" id="633440"/>
    <lineage>
        <taxon>Bacteria</taxon>
        <taxon>Bacillati</taxon>
        <taxon>Actinomycetota</taxon>
        <taxon>Actinomycetes</taxon>
        <taxon>Streptosporangiales</taxon>
        <taxon>Streptosporangiaceae</taxon>
        <taxon>Nonomuraea</taxon>
    </lineage>
</organism>
<dbReference type="PROSITE" id="PS51257">
    <property type="entry name" value="PROKAR_LIPOPROTEIN"/>
    <property type="match status" value="1"/>
</dbReference>
<protein>
    <recommendedName>
        <fullName evidence="4">Lipoprotein</fullName>
    </recommendedName>
</protein>
<dbReference type="EMBL" id="FNDJ01000023">
    <property type="protein sequence ID" value="SDL20058.1"/>
    <property type="molecule type" value="Genomic_DNA"/>
</dbReference>
<sequence>MSPSPLRAVRLAMAAFLLLTGCASLSNGSDRNGWSSGSWEGDFEEGVEEDPFLAEEEVPDENVKPSFAEICVRKKTMVRAAYRSCDDAEKGHAWYYLSLDAEIPATGGKARSGTFELPGYDGVRVSGKGGRGRKIALPLDDGERIEICVRTRTRVRTDDGYCDDIQPEKGYAWYYLPFSRRVPRLNAKAEHGTYRYSPHQTAFRARPEGGKGKAAIAEETEERPTIMPTPRTCRTPNIWQPKIYYCS</sequence>
<accession>A0A1G9I485</accession>
<evidence type="ECO:0000256" key="1">
    <source>
        <dbReference type="SAM" id="SignalP"/>
    </source>
</evidence>
<dbReference type="Proteomes" id="UP000199202">
    <property type="component" value="Unassembled WGS sequence"/>
</dbReference>
<dbReference type="AlphaFoldDB" id="A0A1G9I485"/>
<evidence type="ECO:0000313" key="3">
    <source>
        <dbReference type="Proteomes" id="UP000199202"/>
    </source>
</evidence>
<feature type="chain" id="PRO_5039376991" description="Lipoprotein" evidence="1">
    <location>
        <begin position="26"/>
        <end position="247"/>
    </location>
</feature>
<evidence type="ECO:0000313" key="2">
    <source>
        <dbReference type="EMBL" id="SDL20058.1"/>
    </source>
</evidence>
<name>A0A1G9I485_9ACTN</name>
<gene>
    <name evidence="2" type="ORF">SAMN05421869_12378</name>
</gene>
<evidence type="ECO:0008006" key="4">
    <source>
        <dbReference type="Google" id="ProtNLM"/>
    </source>
</evidence>
<feature type="signal peptide" evidence="1">
    <location>
        <begin position="1"/>
        <end position="25"/>
    </location>
</feature>
<reference evidence="2 3" key="1">
    <citation type="submission" date="2016-10" db="EMBL/GenBank/DDBJ databases">
        <authorList>
            <person name="de Groot N.N."/>
        </authorList>
    </citation>
    <scope>NUCLEOTIDE SEQUENCE [LARGE SCALE GENOMIC DNA]</scope>
    <source>
        <strain evidence="2 3">CGMCC 4.6533</strain>
    </source>
</reference>